<reference evidence="7" key="1">
    <citation type="submission" date="2018-03" db="EMBL/GenBank/DDBJ databases">
        <authorList>
            <person name="Rodrigo-Torres L."/>
            <person name="Arahal R. D."/>
            <person name="Lucena T."/>
        </authorList>
    </citation>
    <scope>NUCLEOTIDE SEQUENCE [LARGE SCALE GENOMIC DNA]</scope>
    <source>
        <strain evidence="7">CECT 7615</strain>
    </source>
</reference>
<evidence type="ECO:0000313" key="7">
    <source>
        <dbReference type="Proteomes" id="UP000244898"/>
    </source>
</evidence>
<dbReference type="AlphaFoldDB" id="A0A2R8C8T9"/>
<keyword evidence="1" id="KW-0805">Transcription regulation</keyword>
<keyword evidence="2" id="KW-0238">DNA-binding</keyword>
<dbReference type="SUPFAM" id="SSF46785">
    <property type="entry name" value="Winged helix' DNA-binding domain"/>
    <property type="match status" value="1"/>
</dbReference>
<evidence type="ECO:0000313" key="6">
    <source>
        <dbReference type="EMBL" id="SPJ28808.1"/>
    </source>
</evidence>
<dbReference type="PANTHER" id="PTHR33204:SF18">
    <property type="entry name" value="TRANSCRIPTIONAL REGULATORY PROTEIN"/>
    <property type="match status" value="1"/>
</dbReference>
<evidence type="ECO:0000256" key="3">
    <source>
        <dbReference type="ARBA" id="ARBA00023163"/>
    </source>
</evidence>
<dbReference type="Gene3D" id="1.10.10.10">
    <property type="entry name" value="Winged helix-like DNA-binding domain superfamily/Winged helix DNA-binding domain"/>
    <property type="match status" value="1"/>
</dbReference>
<dbReference type="InterPro" id="IPR036390">
    <property type="entry name" value="WH_DNA-bd_sf"/>
</dbReference>
<protein>
    <submittedName>
        <fullName evidence="6">Putative HTH-type transcriptional regulator</fullName>
    </submittedName>
</protein>
<name>A0A2R8C8T9_9RHOB</name>
<dbReference type="EMBL" id="ONZG01000005">
    <property type="protein sequence ID" value="SPJ28808.1"/>
    <property type="molecule type" value="Genomic_DNA"/>
</dbReference>
<feature type="region of interest" description="Disordered" evidence="4">
    <location>
        <begin position="152"/>
        <end position="180"/>
    </location>
</feature>
<dbReference type="PROSITE" id="PS51118">
    <property type="entry name" value="HTH_HXLR"/>
    <property type="match status" value="1"/>
</dbReference>
<gene>
    <name evidence="6" type="ORF">TRM7615_02316</name>
</gene>
<evidence type="ECO:0000256" key="4">
    <source>
        <dbReference type="SAM" id="MobiDB-lite"/>
    </source>
</evidence>
<accession>A0A2R8C8T9</accession>
<keyword evidence="3" id="KW-0804">Transcription</keyword>
<dbReference type="InterPro" id="IPR002577">
    <property type="entry name" value="HTH_HxlR"/>
</dbReference>
<evidence type="ECO:0000256" key="1">
    <source>
        <dbReference type="ARBA" id="ARBA00023015"/>
    </source>
</evidence>
<organism evidence="6 7">
    <name type="scientific">Falsiruegeria mediterranea M17</name>
    <dbReference type="NCBI Taxonomy" id="1200281"/>
    <lineage>
        <taxon>Bacteria</taxon>
        <taxon>Pseudomonadati</taxon>
        <taxon>Pseudomonadota</taxon>
        <taxon>Alphaproteobacteria</taxon>
        <taxon>Rhodobacterales</taxon>
        <taxon>Roseobacteraceae</taxon>
        <taxon>Falsiruegeria</taxon>
    </lineage>
</organism>
<dbReference type="Proteomes" id="UP000244898">
    <property type="component" value="Unassembled WGS sequence"/>
</dbReference>
<evidence type="ECO:0000259" key="5">
    <source>
        <dbReference type="PROSITE" id="PS51118"/>
    </source>
</evidence>
<feature type="domain" description="HTH hxlR-type" evidence="5">
    <location>
        <begin position="11"/>
        <end position="108"/>
    </location>
</feature>
<evidence type="ECO:0000256" key="2">
    <source>
        <dbReference type="ARBA" id="ARBA00023125"/>
    </source>
</evidence>
<feature type="compositionally biased region" description="Basic and acidic residues" evidence="4">
    <location>
        <begin position="152"/>
        <end position="169"/>
    </location>
</feature>
<dbReference type="Pfam" id="PF01638">
    <property type="entry name" value="HxlR"/>
    <property type="match status" value="1"/>
</dbReference>
<dbReference type="PANTHER" id="PTHR33204">
    <property type="entry name" value="TRANSCRIPTIONAL REGULATOR, MARR FAMILY"/>
    <property type="match status" value="1"/>
</dbReference>
<dbReference type="RefSeq" id="WP_108787581.1">
    <property type="nucleotide sequence ID" value="NZ_ONZG01000005.1"/>
</dbReference>
<dbReference type="InterPro" id="IPR036388">
    <property type="entry name" value="WH-like_DNA-bd_sf"/>
</dbReference>
<proteinExistence type="predicted"/>
<dbReference type="GO" id="GO:0003677">
    <property type="term" value="F:DNA binding"/>
    <property type="evidence" value="ECO:0007669"/>
    <property type="project" value="UniProtKB-KW"/>
</dbReference>
<dbReference type="OrthoDB" id="9782219at2"/>
<keyword evidence="7" id="KW-1185">Reference proteome</keyword>
<sequence length="180" mass="20881">MSRSDLADTHCPVSRAIERVGDPWVLMILREMFMGRSRFDDMQRLTGASPHILSQRLKRMCADGILEKRAYSNRPVRYEYHLTEKGRDLWPVIIMLKSWSDKWLGTKGMVELRHKSCGNHIIPKVTCPDCAEPLDARQISVDIDPALLAENRARRAKDLHGEGHERDTPSEQNKSRRRHR</sequence>